<dbReference type="InterPro" id="IPR004027">
    <property type="entry name" value="SEC_C_motif"/>
</dbReference>
<evidence type="ECO:0000313" key="2">
    <source>
        <dbReference type="EMBL" id="KGD59777.1"/>
    </source>
</evidence>
<reference evidence="2 3" key="1">
    <citation type="submission" date="2012-09" db="EMBL/GenBank/DDBJ databases">
        <title>Genome Sequence of alkane-degrading Bacterium Alcanivorax jadensis T9.</title>
        <authorList>
            <person name="Lai Q."/>
            <person name="Shao Z."/>
        </authorList>
    </citation>
    <scope>NUCLEOTIDE SEQUENCE [LARGE SCALE GENOMIC DNA]</scope>
    <source>
        <strain evidence="2 3">T9</strain>
    </source>
</reference>
<dbReference type="Gene3D" id="3.10.450.50">
    <property type="match status" value="1"/>
</dbReference>
<comment type="caution">
    <text evidence="2">The sequence shown here is derived from an EMBL/GenBank/DDBJ whole genome shotgun (WGS) entry which is preliminary data.</text>
</comment>
<dbReference type="EMBL" id="ARXU01000018">
    <property type="protein sequence ID" value="KGD59777.1"/>
    <property type="molecule type" value="Genomic_DNA"/>
</dbReference>
<evidence type="ECO:0000259" key="1">
    <source>
        <dbReference type="Pfam" id="PF17775"/>
    </source>
</evidence>
<dbReference type="InterPro" id="IPR048469">
    <property type="entry name" value="YchJ-like_M"/>
</dbReference>
<dbReference type="PANTHER" id="PTHR33747">
    <property type="entry name" value="UPF0225 PROTEIN SCO1677"/>
    <property type="match status" value="1"/>
</dbReference>
<dbReference type="PANTHER" id="PTHR33747:SF1">
    <property type="entry name" value="ADENYLATE CYCLASE-ASSOCIATED CAP C-TERMINAL DOMAIN-CONTAINING PROTEIN"/>
    <property type="match status" value="1"/>
</dbReference>
<sequence>MSACPCQSGLDYAHCCQPLHQGKPAASPEALMRSRFSAFAMKNTDYIARSWHLSQRPVGLDLDDDQQWLALEIIASGEKGDTGWVHFCATSKDRQGLSVLEERSRFVRENGHWYYLDGTPSVSALKRGRNDPCPCGSGKKFKKCCG</sequence>
<dbReference type="NCBIfam" id="NF002449">
    <property type="entry name" value="PRK01617.1"/>
    <property type="match status" value="1"/>
</dbReference>
<gene>
    <name evidence="2" type="ORF">T9A_03159</name>
</gene>
<feature type="domain" description="YchJ-like middle NTF2-like" evidence="1">
    <location>
        <begin position="27"/>
        <end position="118"/>
    </location>
</feature>
<dbReference type="SUPFAM" id="SSF54427">
    <property type="entry name" value="NTF2-like"/>
    <property type="match status" value="1"/>
</dbReference>
<evidence type="ECO:0000313" key="3">
    <source>
        <dbReference type="Proteomes" id="UP000029443"/>
    </source>
</evidence>
<proteinExistence type="predicted"/>
<accession>A0ABR4W909</accession>
<dbReference type="InterPro" id="IPR032710">
    <property type="entry name" value="NTF2-like_dom_sf"/>
</dbReference>
<dbReference type="Pfam" id="PF17775">
    <property type="entry name" value="YchJ_M-like"/>
    <property type="match status" value="1"/>
</dbReference>
<protein>
    <submittedName>
        <fullName evidence="2">SecC motif-containing protein</fullName>
    </submittedName>
</protein>
<name>A0ABR4W909_9GAMM</name>
<dbReference type="Pfam" id="PF02810">
    <property type="entry name" value="SEC-C"/>
    <property type="match status" value="2"/>
</dbReference>
<organism evidence="2 3">
    <name type="scientific">Alcanivorax jadensis T9</name>
    <dbReference type="NCBI Taxonomy" id="1177181"/>
    <lineage>
        <taxon>Bacteria</taxon>
        <taxon>Pseudomonadati</taxon>
        <taxon>Pseudomonadota</taxon>
        <taxon>Gammaproteobacteria</taxon>
        <taxon>Oceanospirillales</taxon>
        <taxon>Alcanivoracaceae</taxon>
        <taxon>Alcanivorax</taxon>
    </lineage>
</organism>
<keyword evidence="3" id="KW-1185">Reference proteome</keyword>
<dbReference type="SUPFAM" id="SSF103642">
    <property type="entry name" value="Sec-C motif"/>
    <property type="match status" value="1"/>
</dbReference>
<dbReference type="RefSeq" id="WP_035250441.1">
    <property type="nucleotide sequence ID" value="NZ_ARXU01000018.1"/>
</dbReference>
<dbReference type="Proteomes" id="UP000029443">
    <property type="component" value="Unassembled WGS sequence"/>
</dbReference>